<dbReference type="InterPro" id="IPR005477">
    <property type="entry name" value="Dxylulose-5-P_synthase"/>
</dbReference>
<dbReference type="GO" id="GO:0019288">
    <property type="term" value="P:isopentenyl diphosphate biosynthetic process, methylerythritol 4-phosphate pathway"/>
    <property type="evidence" value="ECO:0007669"/>
    <property type="project" value="TreeGrafter"/>
</dbReference>
<evidence type="ECO:0000256" key="2">
    <source>
        <dbReference type="ARBA" id="ARBA00011081"/>
    </source>
</evidence>
<dbReference type="GO" id="GO:0009228">
    <property type="term" value="P:thiamine biosynthetic process"/>
    <property type="evidence" value="ECO:0007669"/>
    <property type="project" value="UniProtKB-UniRule"/>
</dbReference>
<protein>
    <recommendedName>
        <fullName evidence="10">1-deoxy-D-xylulose-5-phosphate synthase</fullName>
        <ecNumber evidence="10">2.2.1.7</ecNumber>
    </recommendedName>
    <alternativeName>
        <fullName evidence="10">1-deoxyxylulose-5-phosphate synthase</fullName>
        <shortName evidence="10">DXP synthase</shortName>
        <shortName evidence="10">DXPS</shortName>
    </alternativeName>
</protein>
<feature type="domain" description="Transketolase-like pyrimidine-binding" evidence="12">
    <location>
        <begin position="341"/>
        <end position="506"/>
    </location>
</feature>
<dbReference type="PANTHER" id="PTHR43322">
    <property type="entry name" value="1-D-DEOXYXYLULOSE 5-PHOSPHATE SYNTHASE-RELATED"/>
    <property type="match status" value="1"/>
</dbReference>
<keyword evidence="7 10" id="KW-0784">Thiamine biosynthesis</keyword>
<proteinExistence type="inferred from homology"/>
<evidence type="ECO:0000313" key="14">
    <source>
        <dbReference type="Proteomes" id="UP000230914"/>
    </source>
</evidence>
<dbReference type="InterPro" id="IPR009014">
    <property type="entry name" value="Transketo_C/PFOR_II"/>
</dbReference>
<dbReference type="SUPFAM" id="SSF52922">
    <property type="entry name" value="TK C-terminal domain-like"/>
    <property type="match status" value="1"/>
</dbReference>
<comment type="catalytic activity">
    <reaction evidence="10">
        <text>D-glyceraldehyde 3-phosphate + pyruvate + H(+) = 1-deoxy-D-xylulose 5-phosphate + CO2</text>
        <dbReference type="Rhea" id="RHEA:12605"/>
        <dbReference type="ChEBI" id="CHEBI:15361"/>
        <dbReference type="ChEBI" id="CHEBI:15378"/>
        <dbReference type="ChEBI" id="CHEBI:16526"/>
        <dbReference type="ChEBI" id="CHEBI:57792"/>
        <dbReference type="ChEBI" id="CHEBI:59776"/>
        <dbReference type="EC" id="2.2.1.7"/>
    </reaction>
</comment>
<comment type="caution">
    <text evidence="13">The sequence shown here is derived from an EMBL/GenBank/DDBJ whole genome shotgun (WGS) entry which is preliminary data.</text>
</comment>
<sequence length="645" mass="69397">MYLERIDSPADLRDLTYRQLDLLAGEIRELIIDAVSTNAGHLGSNLGAVELSLALHRVFDSPTDAIIWDTGHQAYVHKIVTGRRREFAELLRQSGGLSGYPSREESPHDLVENSHASTALSYAYGLAAGREAGTSNHRHIVAVVGDGAMTGGLAYEALNNLGHSKRPVIIVLNDNGRSYAPTVSNLSASTQGVDADTYHQNLSDKLAERLAEALTDIRLNPVYVRRQRRLEEFLASLPAIGHHAEKAVEGLKAGVREFLQPPAFFEALGVRYVGPVNGHSVAELEDALHKAEELAADGPIVVHVLTQKGRGYSPAETDDEKRLHDAPTFDPRTGPPPAVPTGYTQAFADAVVRVAERDPRVVAITAAMPGPTGLLEFEERFPDRCFDVGIAEQHAVTAAAGMAMAGLRPIVAIYSTFLSRAWDQVVYDVALHGLPVVFCLDRAGITGPDGASHHGMYDLALMTKVPGMRVLAPSSAQELARMVDDATSLTDDGPVMIRYSRGSARHVGDDEVGAGLSARRVRSGDDVCVMAVGRMLEYAEQAAALLDDDGIATTVWDVRSCAPLDPEMVADAARFSAVITVEDGIRDGGIGMAIADHITKIDPTTRIEVLGIPTRFIPHGDPAQIFADLGLDARSIAERARHLMR</sequence>
<dbReference type="GO" id="GO:0005829">
    <property type="term" value="C:cytosol"/>
    <property type="evidence" value="ECO:0007669"/>
    <property type="project" value="TreeGrafter"/>
</dbReference>
<dbReference type="InterPro" id="IPR033248">
    <property type="entry name" value="Transketolase_C"/>
</dbReference>
<comment type="cofactor">
    <cofactor evidence="10">
        <name>Mg(2+)</name>
        <dbReference type="ChEBI" id="CHEBI:18420"/>
    </cofactor>
    <text evidence="10">Binds 1 Mg(2+) ion per subunit.</text>
</comment>
<dbReference type="InterPro" id="IPR005475">
    <property type="entry name" value="Transketolase-like_Pyr-bd"/>
</dbReference>
<feature type="binding site" evidence="10">
    <location>
        <position position="175"/>
    </location>
    <ligand>
        <name>thiamine diphosphate</name>
        <dbReference type="ChEBI" id="CHEBI:58937"/>
    </ligand>
</feature>
<feature type="binding site" evidence="10">
    <location>
        <position position="312"/>
    </location>
    <ligand>
        <name>thiamine diphosphate</name>
        <dbReference type="ChEBI" id="CHEBI:58937"/>
    </ligand>
</feature>
<evidence type="ECO:0000256" key="11">
    <source>
        <dbReference type="SAM" id="MobiDB-lite"/>
    </source>
</evidence>
<keyword evidence="8 10" id="KW-0786">Thiamine pyrophosphate</keyword>
<evidence type="ECO:0000256" key="8">
    <source>
        <dbReference type="ARBA" id="ARBA00023052"/>
    </source>
</evidence>
<dbReference type="Gene3D" id="3.40.50.920">
    <property type="match status" value="1"/>
</dbReference>
<feature type="binding site" evidence="10">
    <location>
        <begin position="114"/>
        <end position="116"/>
    </location>
    <ligand>
        <name>thiamine diphosphate</name>
        <dbReference type="ChEBI" id="CHEBI:58937"/>
    </ligand>
</feature>
<dbReference type="GO" id="GO:0000287">
    <property type="term" value="F:magnesium ion binding"/>
    <property type="evidence" value="ECO:0007669"/>
    <property type="project" value="UniProtKB-UniRule"/>
</dbReference>
<dbReference type="AlphaFoldDB" id="A0A2G6KFP6"/>
<organism evidence="13 14">
    <name type="scientific">Ilumatobacter coccineus</name>
    <dbReference type="NCBI Taxonomy" id="467094"/>
    <lineage>
        <taxon>Bacteria</taxon>
        <taxon>Bacillati</taxon>
        <taxon>Actinomycetota</taxon>
        <taxon>Acidimicrobiia</taxon>
        <taxon>Acidimicrobiales</taxon>
        <taxon>Ilumatobacteraceae</taxon>
        <taxon>Ilumatobacter</taxon>
    </lineage>
</organism>
<dbReference type="NCBIfam" id="NF003933">
    <property type="entry name" value="PRK05444.2-2"/>
    <property type="match status" value="1"/>
</dbReference>
<reference evidence="13 14" key="1">
    <citation type="submission" date="2017-10" db="EMBL/GenBank/DDBJ databases">
        <title>Novel microbial diversity and functional potential in the marine mammal oral microbiome.</title>
        <authorList>
            <person name="Dudek N.K."/>
            <person name="Sun C.L."/>
            <person name="Burstein D."/>
            <person name="Kantor R.S."/>
            <person name="Aliaga Goltsman D.S."/>
            <person name="Bik E.M."/>
            <person name="Thomas B.C."/>
            <person name="Banfield J.F."/>
            <person name="Relman D.A."/>
        </authorList>
    </citation>
    <scope>NUCLEOTIDE SEQUENCE [LARGE SCALE GENOMIC DNA]</scope>
    <source>
        <strain evidence="13">DOLJORAL78_61_10</strain>
    </source>
</reference>
<dbReference type="EMBL" id="PDSL01000018">
    <property type="protein sequence ID" value="PIE34494.1"/>
    <property type="molecule type" value="Genomic_DNA"/>
</dbReference>
<dbReference type="PANTHER" id="PTHR43322:SF5">
    <property type="entry name" value="1-DEOXY-D-XYLULOSE-5-PHOSPHATE SYNTHASE, CHLOROPLASTIC"/>
    <property type="match status" value="1"/>
</dbReference>
<evidence type="ECO:0000256" key="10">
    <source>
        <dbReference type="HAMAP-Rule" id="MF_00315"/>
    </source>
</evidence>
<feature type="binding site" evidence="10">
    <location>
        <position position="146"/>
    </location>
    <ligand>
        <name>Mg(2+)</name>
        <dbReference type="ChEBI" id="CHEBI:18420"/>
    </ligand>
</feature>
<keyword evidence="6 10" id="KW-0460">Magnesium</keyword>
<evidence type="ECO:0000259" key="12">
    <source>
        <dbReference type="SMART" id="SM00861"/>
    </source>
</evidence>
<dbReference type="GO" id="GO:0008661">
    <property type="term" value="F:1-deoxy-D-xylulose-5-phosphate synthase activity"/>
    <property type="evidence" value="ECO:0007669"/>
    <property type="project" value="UniProtKB-UniRule"/>
</dbReference>
<dbReference type="FunFam" id="3.40.50.970:FF:000005">
    <property type="entry name" value="1-deoxy-D-xylulose-5-phosphate synthase"/>
    <property type="match status" value="1"/>
</dbReference>
<feature type="binding site" evidence="10">
    <location>
        <position position="392"/>
    </location>
    <ligand>
        <name>thiamine diphosphate</name>
        <dbReference type="ChEBI" id="CHEBI:58937"/>
    </ligand>
</feature>
<keyword evidence="4 10" id="KW-0808">Transferase</keyword>
<feature type="region of interest" description="Disordered" evidence="11">
    <location>
        <begin position="311"/>
        <end position="338"/>
    </location>
</feature>
<evidence type="ECO:0000256" key="9">
    <source>
        <dbReference type="ARBA" id="ARBA00023229"/>
    </source>
</evidence>
<dbReference type="Pfam" id="PF13292">
    <property type="entry name" value="DXP_synthase_N"/>
    <property type="match status" value="1"/>
</dbReference>
<feature type="binding site" evidence="10">
    <location>
        <position position="72"/>
    </location>
    <ligand>
        <name>thiamine diphosphate</name>
        <dbReference type="ChEBI" id="CHEBI:58937"/>
    </ligand>
</feature>
<dbReference type="GO" id="GO:0016114">
    <property type="term" value="P:terpenoid biosynthetic process"/>
    <property type="evidence" value="ECO:0007669"/>
    <property type="project" value="UniProtKB-UniRule"/>
</dbReference>
<dbReference type="SMART" id="SM00861">
    <property type="entry name" value="Transket_pyr"/>
    <property type="match status" value="1"/>
</dbReference>
<evidence type="ECO:0000256" key="1">
    <source>
        <dbReference type="ARBA" id="ARBA00004980"/>
    </source>
</evidence>
<dbReference type="SUPFAM" id="SSF52518">
    <property type="entry name" value="Thiamin diphosphate-binding fold (THDP-binding)"/>
    <property type="match status" value="2"/>
</dbReference>
<feature type="binding site" evidence="10">
    <location>
        <position position="175"/>
    </location>
    <ligand>
        <name>Mg(2+)</name>
        <dbReference type="ChEBI" id="CHEBI:18420"/>
    </ligand>
</feature>
<dbReference type="Gene3D" id="3.40.50.970">
    <property type="match status" value="2"/>
</dbReference>
<dbReference type="UniPathway" id="UPA00064">
    <property type="reaction ID" value="UER00091"/>
</dbReference>
<evidence type="ECO:0000313" key="13">
    <source>
        <dbReference type="EMBL" id="PIE34494.1"/>
    </source>
</evidence>
<keyword evidence="5 10" id="KW-0479">Metal-binding</keyword>
<comment type="subunit">
    <text evidence="3 10">Homodimer.</text>
</comment>
<gene>
    <name evidence="10" type="primary">dxs</name>
    <name evidence="13" type="ORF">CSA55_00660</name>
</gene>
<name>A0A2G6KFP6_9ACTN</name>
<feature type="binding site" evidence="10">
    <location>
        <begin position="147"/>
        <end position="148"/>
    </location>
    <ligand>
        <name>thiamine diphosphate</name>
        <dbReference type="ChEBI" id="CHEBI:58937"/>
    </ligand>
</feature>
<comment type="cofactor">
    <cofactor evidence="10">
        <name>thiamine diphosphate</name>
        <dbReference type="ChEBI" id="CHEBI:58937"/>
    </cofactor>
    <text evidence="10">Binds 1 thiamine pyrophosphate per subunit.</text>
</comment>
<accession>A0A2G6KFP6</accession>
<evidence type="ECO:0000256" key="3">
    <source>
        <dbReference type="ARBA" id="ARBA00011738"/>
    </source>
</evidence>
<comment type="pathway">
    <text evidence="1 10">Metabolic intermediate biosynthesis; 1-deoxy-D-xylulose 5-phosphate biosynthesis; 1-deoxy-D-xylulose 5-phosphate from D-glyceraldehyde 3-phosphate and pyruvate: step 1/1.</text>
</comment>
<evidence type="ECO:0000256" key="4">
    <source>
        <dbReference type="ARBA" id="ARBA00022679"/>
    </source>
</evidence>
<dbReference type="Pfam" id="PF02779">
    <property type="entry name" value="Transket_pyr"/>
    <property type="match status" value="1"/>
</dbReference>
<dbReference type="Proteomes" id="UP000230914">
    <property type="component" value="Unassembled WGS sequence"/>
</dbReference>
<dbReference type="CDD" id="cd07033">
    <property type="entry name" value="TPP_PYR_DXS_TK_like"/>
    <property type="match status" value="1"/>
</dbReference>
<dbReference type="GO" id="GO:0030976">
    <property type="term" value="F:thiamine pyrophosphate binding"/>
    <property type="evidence" value="ECO:0007669"/>
    <property type="project" value="UniProtKB-UniRule"/>
</dbReference>
<dbReference type="EC" id="2.2.1.7" evidence="10"/>
<dbReference type="InterPro" id="IPR029061">
    <property type="entry name" value="THDP-binding"/>
</dbReference>
<evidence type="ECO:0000256" key="5">
    <source>
        <dbReference type="ARBA" id="ARBA00022723"/>
    </source>
</evidence>
<keyword evidence="9 10" id="KW-0414">Isoprene biosynthesis</keyword>
<comment type="function">
    <text evidence="10">Catalyzes the acyloin condensation reaction between C atoms 2 and 3 of pyruvate and glyceraldehyde 3-phosphate to yield 1-deoxy-D-xylulose-5-phosphate (DXP).</text>
</comment>
<evidence type="ECO:0000256" key="6">
    <source>
        <dbReference type="ARBA" id="ARBA00022842"/>
    </source>
</evidence>
<dbReference type="Pfam" id="PF02780">
    <property type="entry name" value="Transketolase_C"/>
    <property type="match status" value="1"/>
</dbReference>
<evidence type="ECO:0000256" key="7">
    <source>
        <dbReference type="ARBA" id="ARBA00022977"/>
    </source>
</evidence>
<comment type="similarity">
    <text evidence="2 10">Belongs to the transketolase family. DXPS subfamily.</text>
</comment>
<dbReference type="HAMAP" id="MF_00315">
    <property type="entry name" value="DXP_synth"/>
    <property type="match status" value="1"/>
</dbReference>
<dbReference type="CDD" id="cd02007">
    <property type="entry name" value="TPP_DXS"/>
    <property type="match status" value="1"/>
</dbReference>